<gene>
    <name evidence="1" type="ORF">CJF39_22430</name>
</gene>
<protein>
    <submittedName>
        <fullName evidence="1">Uncharacterized protein</fullName>
    </submittedName>
</protein>
<evidence type="ECO:0000313" key="1">
    <source>
        <dbReference type="EMBL" id="OZY57269.1"/>
    </source>
</evidence>
<dbReference type="OrthoDB" id="6891496at2"/>
<sequence length="67" mass="7329">MIVRKGEVITLASGIFESYSREGPFVALQDFDLEAFVAERALAGLKRLGVVDLLDGVIPPEKSTHQK</sequence>
<name>A0A266N457_9PSED</name>
<reference evidence="1 2" key="1">
    <citation type="submission" date="2017-08" db="EMBL/GenBank/DDBJ databases">
        <title>Genomic and metabolic characterisation of spoilage-associated Pseudomonas species.</title>
        <authorList>
            <person name="Stanborough T."/>
            <person name="Fegan N."/>
            <person name="Powell S.M."/>
            <person name="Singh T."/>
            <person name="Tamplin M.L."/>
            <person name="Chandry P.S."/>
        </authorList>
    </citation>
    <scope>NUCLEOTIDE SEQUENCE [LARGE SCALE GENOMIC DNA]</scope>
    <source>
        <strain evidence="1 2">L1802</strain>
    </source>
</reference>
<accession>A0A266N457</accession>
<organism evidence="1 2">
    <name type="scientific">Pseudomonas lundensis</name>
    <dbReference type="NCBI Taxonomy" id="86185"/>
    <lineage>
        <taxon>Bacteria</taxon>
        <taxon>Pseudomonadati</taxon>
        <taxon>Pseudomonadota</taxon>
        <taxon>Gammaproteobacteria</taxon>
        <taxon>Pseudomonadales</taxon>
        <taxon>Pseudomonadaceae</taxon>
        <taxon>Pseudomonas</taxon>
    </lineage>
</organism>
<evidence type="ECO:0000313" key="2">
    <source>
        <dbReference type="Proteomes" id="UP000215788"/>
    </source>
</evidence>
<proteinExistence type="predicted"/>
<dbReference type="Proteomes" id="UP000215788">
    <property type="component" value="Unassembled WGS sequence"/>
</dbReference>
<dbReference type="AlphaFoldDB" id="A0A266N457"/>
<comment type="caution">
    <text evidence="1">The sequence shown here is derived from an EMBL/GenBank/DDBJ whole genome shotgun (WGS) entry which is preliminary data.</text>
</comment>
<dbReference type="EMBL" id="NQKI01000079">
    <property type="protein sequence ID" value="OZY57269.1"/>
    <property type="molecule type" value="Genomic_DNA"/>
</dbReference>